<dbReference type="Proteomes" id="UP000192639">
    <property type="component" value="Unassembled WGS sequence"/>
</dbReference>
<dbReference type="PANTHER" id="PTHR10989:SF16">
    <property type="entry name" value="AT02829P-RELATED"/>
    <property type="match status" value="1"/>
</dbReference>
<dbReference type="Pfam" id="PF04750">
    <property type="entry name" value="Far-17a_AIG1"/>
    <property type="match status" value="1"/>
</dbReference>
<evidence type="ECO:0000313" key="7">
    <source>
        <dbReference type="Proteomes" id="UP000192639"/>
    </source>
</evidence>
<reference evidence="6 7" key="1">
    <citation type="journal article" date="2017" name="Environ. Microbiol.">
        <title>Decay of the glycolytic pathway and adaptation to intranuclear parasitism within Enterocytozoonidae microsporidia.</title>
        <authorList>
            <person name="Wiredu Boakye D."/>
            <person name="Jaroenlak P."/>
            <person name="Prachumwat A."/>
            <person name="Williams T.A."/>
            <person name="Bateman K.S."/>
            <person name="Itsathitphaisarn O."/>
            <person name="Sritunyalucksana K."/>
            <person name="Paszkiewicz K.H."/>
            <person name="Moore K.A."/>
            <person name="Stentiford G.D."/>
            <person name="Williams B.A."/>
        </authorList>
    </citation>
    <scope>NUCLEOTIDE SEQUENCE [LARGE SCALE GENOMIC DNA]</scope>
    <source>
        <strain evidence="6 7">GB1</strain>
    </source>
</reference>
<dbReference type="AlphaFoldDB" id="A0A1Y1S9J1"/>
<feature type="transmembrane region" description="Helical" evidence="5">
    <location>
        <begin position="5"/>
        <end position="23"/>
    </location>
</feature>
<evidence type="ECO:0000256" key="4">
    <source>
        <dbReference type="ARBA" id="ARBA00023136"/>
    </source>
</evidence>
<evidence type="ECO:0000313" key="6">
    <source>
        <dbReference type="EMBL" id="ORD94868.1"/>
    </source>
</evidence>
<comment type="caution">
    <text evidence="6">The sequence shown here is derived from an EMBL/GenBank/DDBJ whole genome shotgun (WGS) entry which is preliminary data.</text>
</comment>
<keyword evidence="4 5" id="KW-0472">Membrane</keyword>
<accession>A0A1Y1S9J1</accession>
<organism evidence="6 7">
    <name type="scientific">Enterospora canceri</name>
    <dbReference type="NCBI Taxonomy" id="1081671"/>
    <lineage>
        <taxon>Eukaryota</taxon>
        <taxon>Fungi</taxon>
        <taxon>Fungi incertae sedis</taxon>
        <taxon>Microsporidia</taxon>
        <taxon>Enterocytozoonidae</taxon>
        <taxon>Enterospora</taxon>
    </lineage>
</organism>
<dbReference type="OrthoDB" id="2191288at2759"/>
<name>A0A1Y1S9J1_9MICR</name>
<protein>
    <recommendedName>
        <fullName evidence="8">FAR-17a/AIG1-like protein</fullName>
    </recommendedName>
</protein>
<keyword evidence="3 5" id="KW-1133">Transmembrane helix</keyword>
<evidence type="ECO:0000256" key="1">
    <source>
        <dbReference type="ARBA" id="ARBA00004127"/>
    </source>
</evidence>
<proteinExistence type="predicted"/>
<sequence length="221" mass="25844">MDKKFIGLIFYILMLGWLTMFLFDFAYPESMRENNTALGKLSHLTYNGLILTCTFILVYVLNNMMSEQNKYLAMAEKSLFTLSINIQTVITILFWVIYLQDPKNFKTEQQIAESGAWDLIADISTHILPYCVLLFTFIVADVFIAKFTSLIPPLIFAIYYYLVLYYCNIIKKTPVYKFTANYTPINLLYLVLVGLGIFIVFHFAYWLIDQKVMKRKNKLVN</sequence>
<feature type="transmembrane region" description="Helical" evidence="5">
    <location>
        <begin position="186"/>
        <end position="208"/>
    </location>
</feature>
<dbReference type="GO" id="GO:0012505">
    <property type="term" value="C:endomembrane system"/>
    <property type="evidence" value="ECO:0007669"/>
    <property type="project" value="UniProtKB-SubCell"/>
</dbReference>
<evidence type="ECO:0000256" key="3">
    <source>
        <dbReference type="ARBA" id="ARBA00022989"/>
    </source>
</evidence>
<dbReference type="GO" id="GO:0016020">
    <property type="term" value="C:membrane"/>
    <property type="evidence" value="ECO:0007669"/>
    <property type="project" value="InterPro"/>
</dbReference>
<comment type="subcellular location">
    <subcellularLocation>
        <location evidence="1">Endomembrane system</location>
        <topology evidence="1">Multi-pass membrane protein</topology>
    </subcellularLocation>
</comment>
<dbReference type="EMBL" id="LWDP01000007">
    <property type="protein sequence ID" value="ORD94868.1"/>
    <property type="molecule type" value="Genomic_DNA"/>
</dbReference>
<dbReference type="VEuPathDB" id="MicrosporidiaDB:ECANGB1_2087"/>
<feature type="transmembrane region" description="Helical" evidence="5">
    <location>
        <begin position="43"/>
        <end position="61"/>
    </location>
</feature>
<keyword evidence="7" id="KW-1185">Reference proteome</keyword>
<evidence type="ECO:0008006" key="8">
    <source>
        <dbReference type="Google" id="ProtNLM"/>
    </source>
</evidence>
<dbReference type="InterPro" id="IPR006838">
    <property type="entry name" value="ADTRP_AIG1"/>
</dbReference>
<evidence type="ECO:0000256" key="5">
    <source>
        <dbReference type="SAM" id="Phobius"/>
    </source>
</evidence>
<evidence type="ECO:0000256" key="2">
    <source>
        <dbReference type="ARBA" id="ARBA00022692"/>
    </source>
</evidence>
<keyword evidence="2 5" id="KW-0812">Transmembrane</keyword>
<dbReference type="PANTHER" id="PTHR10989">
    <property type="entry name" value="ANDROGEN-INDUCED PROTEIN 1-RELATED"/>
    <property type="match status" value="1"/>
</dbReference>
<gene>
    <name evidence="6" type="ORF">ECANGB1_2087</name>
</gene>
<feature type="transmembrane region" description="Helical" evidence="5">
    <location>
        <begin position="82"/>
        <end position="99"/>
    </location>
</feature>
<feature type="transmembrane region" description="Helical" evidence="5">
    <location>
        <begin position="147"/>
        <end position="166"/>
    </location>
</feature>
<feature type="transmembrane region" description="Helical" evidence="5">
    <location>
        <begin position="119"/>
        <end position="140"/>
    </location>
</feature>